<keyword evidence="2" id="KW-1185">Reference proteome</keyword>
<comment type="caution">
    <text evidence="1">The sequence shown here is derived from an EMBL/GenBank/DDBJ whole genome shotgun (WGS) entry which is preliminary data.</text>
</comment>
<name>A0A9W9IIE5_9EURO</name>
<reference evidence="1" key="1">
    <citation type="submission" date="2022-11" db="EMBL/GenBank/DDBJ databases">
        <authorList>
            <person name="Petersen C."/>
        </authorList>
    </citation>
    <scope>NUCLEOTIDE SEQUENCE</scope>
    <source>
        <strain evidence="1">IBT 21917</strain>
    </source>
</reference>
<gene>
    <name evidence="1" type="ORF">N7492_002774</name>
</gene>
<dbReference type="EMBL" id="JAPQKO010000002">
    <property type="protein sequence ID" value="KAJ5179564.1"/>
    <property type="molecule type" value="Genomic_DNA"/>
</dbReference>
<dbReference type="Proteomes" id="UP001146351">
    <property type="component" value="Unassembled WGS sequence"/>
</dbReference>
<evidence type="ECO:0000313" key="2">
    <source>
        <dbReference type="Proteomes" id="UP001146351"/>
    </source>
</evidence>
<proteinExistence type="predicted"/>
<evidence type="ECO:0000313" key="1">
    <source>
        <dbReference type="EMBL" id="KAJ5179564.1"/>
    </source>
</evidence>
<dbReference type="AlphaFoldDB" id="A0A9W9IIE5"/>
<dbReference type="OrthoDB" id="4368839at2759"/>
<reference evidence="1" key="2">
    <citation type="journal article" date="2023" name="IMA Fungus">
        <title>Comparative genomic study of the Penicillium genus elucidates a diverse pangenome and 15 lateral gene transfer events.</title>
        <authorList>
            <person name="Petersen C."/>
            <person name="Sorensen T."/>
            <person name="Nielsen M.R."/>
            <person name="Sondergaard T.E."/>
            <person name="Sorensen J.L."/>
            <person name="Fitzpatrick D.A."/>
            <person name="Frisvad J.C."/>
            <person name="Nielsen K.L."/>
        </authorList>
    </citation>
    <scope>NUCLEOTIDE SEQUENCE</scope>
    <source>
        <strain evidence="1">IBT 21917</strain>
    </source>
</reference>
<organism evidence="1 2">
    <name type="scientific">Penicillium capsulatum</name>
    <dbReference type="NCBI Taxonomy" id="69766"/>
    <lineage>
        <taxon>Eukaryota</taxon>
        <taxon>Fungi</taxon>
        <taxon>Dikarya</taxon>
        <taxon>Ascomycota</taxon>
        <taxon>Pezizomycotina</taxon>
        <taxon>Eurotiomycetes</taxon>
        <taxon>Eurotiomycetidae</taxon>
        <taxon>Eurotiales</taxon>
        <taxon>Aspergillaceae</taxon>
        <taxon>Penicillium</taxon>
    </lineage>
</organism>
<sequence>MDYFLVSDGYTKIARDLSALPTMSDEVDQSTNLPKVTDIIYLPDAPLFLEKPVDFEEWLKGVIKILRPRQLDQLVDIRIPRPDPNSPRARQWKELSIKVRMWLTFQMSHGNYMGVNRAANQTELADEFMMHARILFQESCMDSVTKQMNVLFLSRRADFESAIAYIQAMWNHYVQHSALKTHVKPCVVLARIFFEVRPEIPDFIDYRKGVLDAQGNVWNKLSFEDAEDACDSVIDYLNNIANPTLEFSWARSGGALTSSPCQDRKRKRDTEKTQAASDIFNAVMSATAESVADGGSCKIDWPAKISGLLKDCLKKKRIAESRV</sequence>
<protein>
    <submittedName>
        <fullName evidence="1">Uncharacterized protein</fullName>
    </submittedName>
</protein>
<accession>A0A9W9IIE5</accession>